<protein>
    <submittedName>
        <fullName evidence="3">Uncharacterized protein</fullName>
    </submittedName>
</protein>
<feature type="coiled-coil region" evidence="1">
    <location>
        <begin position="18"/>
        <end position="98"/>
    </location>
</feature>
<dbReference type="EMBL" id="JADWDJ010000011">
    <property type="protein sequence ID" value="KAG5273281.1"/>
    <property type="molecule type" value="Genomic_DNA"/>
</dbReference>
<feature type="compositionally biased region" description="Low complexity" evidence="2">
    <location>
        <begin position="431"/>
        <end position="445"/>
    </location>
</feature>
<feature type="compositionally biased region" description="Basic and acidic residues" evidence="2">
    <location>
        <begin position="575"/>
        <end position="587"/>
    </location>
</feature>
<feature type="region of interest" description="Disordered" evidence="2">
    <location>
        <begin position="116"/>
        <end position="299"/>
    </location>
</feature>
<evidence type="ECO:0000256" key="1">
    <source>
        <dbReference type="SAM" id="Coils"/>
    </source>
</evidence>
<sequence length="811" mass="86751">MNSLQQAQQLVHTQTLALSRSEAELLTQREEYQALKRQHELVLEEAKGKEEGFGHLKEECKNDNILWEIEKQALQQQIQSQEEKLRSVKEAYEHLHHKHKQLSAARLQADHRHSLEYGPMYSTDGDSEVADGQQPTDAHSKRVSSDEQIDPVRAEQNCTQGNDTTNSEAEPDKIIEAAEAQEMAADSFPSRPHSDFHVETQPAQADTPPPYHPDAEENRQSCPLDHSGLGQTGSPVAPVLPKSVAKDGSDDPVVSEPTNPNVNQAPGLYEHNQSSASLNVDELPVADKSSSDSSSRGMVHWSGELSVAETSSVYGAENDPVAGGKGEVGVQQTLCTPEARHPQSPDKGSDSQAVAPAQGTVCTETQPQTPAAEAAPHNASTSQTAGECETVASAPETDQARQFTGDGPIKVAASAQLDNNSADIPQGLHTPISQSQQPAEPSSSQCLDQPQNDFSHLALQSRDDLSSCVPEAKHLHIQNEECLPVTREKVEAVQGVNPEKHVPAVTADAKCSYVSPNMGSPELFPPTSSAVEADPPQVARPSEETRSSDGQEHQGSIPADAQVTPQTSNAEAEGDERSPSRAADHRGAPGTKPHRSSFVWGGALPKSLPLLMGSHGAEGSPGDTQGSAVCTVSTAAPGPAVSEHRSTTPHWRFLEVPSTLSAPIFQQDRLNKRDSAANARSAGGSDGCGIHPGHKRDQQETWNVIRQSLSEMAVGMESRVSIAFSAPASGTPAAAPLPGGNRLRQDCPPSRSLIHPRHQSLTTTQSSQAKQEWPSDDIRAQIAKIEQFLSSEGVPSVQANICSRHCLLLLS</sequence>
<evidence type="ECO:0000256" key="2">
    <source>
        <dbReference type="SAM" id="MobiDB-lite"/>
    </source>
</evidence>
<dbReference type="Pfam" id="PF15818">
    <property type="entry name" value="CCDC73"/>
    <property type="match status" value="1"/>
</dbReference>
<feature type="region of interest" description="Disordered" evidence="2">
    <location>
        <begin position="670"/>
        <end position="699"/>
    </location>
</feature>
<proteinExistence type="predicted"/>
<feature type="compositionally biased region" description="Polar residues" evidence="2">
    <location>
        <begin position="156"/>
        <end position="168"/>
    </location>
</feature>
<evidence type="ECO:0000313" key="3">
    <source>
        <dbReference type="EMBL" id="KAG5273281.1"/>
    </source>
</evidence>
<dbReference type="InterPro" id="IPR031650">
    <property type="entry name" value="CCDC73"/>
</dbReference>
<gene>
    <name evidence="3" type="ORF">AALO_G00149650</name>
</gene>
<feature type="region of interest" description="Disordered" evidence="2">
    <location>
        <begin position="752"/>
        <end position="775"/>
    </location>
</feature>
<organism evidence="3 4">
    <name type="scientific">Alosa alosa</name>
    <name type="common">allis shad</name>
    <dbReference type="NCBI Taxonomy" id="278164"/>
    <lineage>
        <taxon>Eukaryota</taxon>
        <taxon>Metazoa</taxon>
        <taxon>Chordata</taxon>
        <taxon>Craniata</taxon>
        <taxon>Vertebrata</taxon>
        <taxon>Euteleostomi</taxon>
        <taxon>Actinopterygii</taxon>
        <taxon>Neopterygii</taxon>
        <taxon>Teleostei</taxon>
        <taxon>Clupei</taxon>
        <taxon>Clupeiformes</taxon>
        <taxon>Clupeoidei</taxon>
        <taxon>Clupeidae</taxon>
        <taxon>Alosa</taxon>
    </lineage>
</organism>
<keyword evidence="1" id="KW-0175">Coiled coil</keyword>
<feature type="compositionally biased region" description="Low complexity" evidence="2">
    <location>
        <begin position="363"/>
        <end position="376"/>
    </location>
</feature>
<feature type="compositionally biased region" description="Basic and acidic residues" evidence="2">
    <location>
        <begin position="338"/>
        <end position="349"/>
    </location>
</feature>
<accession>A0AAV6GKG2</accession>
<feature type="region of interest" description="Disordered" evidence="2">
    <location>
        <begin position="512"/>
        <end position="601"/>
    </location>
</feature>
<evidence type="ECO:0000313" key="4">
    <source>
        <dbReference type="Proteomes" id="UP000823561"/>
    </source>
</evidence>
<keyword evidence="4" id="KW-1185">Reference proteome</keyword>
<reference evidence="3" key="1">
    <citation type="submission" date="2020-10" db="EMBL/GenBank/DDBJ databases">
        <title>Chromosome-scale genome assembly of the Allis shad, Alosa alosa.</title>
        <authorList>
            <person name="Margot Z."/>
            <person name="Christophe K."/>
            <person name="Cabau C."/>
            <person name="Louis A."/>
            <person name="Berthelot C."/>
            <person name="Parey E."/>
            <person name="Roest Crollius H."/>
            <person name="Montfort J."/>
            <person name="Robinson-Rechavi M."/>
            <person name="Bucao C."/>
            <person name="Bouchez O."/>
            <person name="Gislard M."/>
            <person name="Lluch J."/>
            <person name="Milhes M."/>
            <person name="Lampietro C."/>
            <person name="Lopez Roques C."/>
            <person name="Donnadieu C."/>
            <person name="Braasch I."/>
            <person name="Desvignes T."/>
            <person name="Postlethwait J."/>
            <person name="Bobe J."/>
            <person name="Guiguen Y."/>
        </authorList>
    </citation>
    <scope>NUCLEOTIDE SEQUENCE</scope>
    <source>
        <strain evidence="3">M-15738</strain>
        <tissue evidence="3">Blood</tissue>
    </source>
</reference>
<name>A0AAV6GKG2_9TELE</name>
<comment type="caution">
    <text evidence="3">The sequence shown here is derived from an EMBL/GenBank/DDBJ whole genome shotgun (WGS) entry which is preliminary data.</text>
</comment>
<dbReference type="AlphaFoldDB" id="A0AAV6GKG2"/>
<feature type="compositionally biased region" description="Basic and acidic residues" evidence="2">
    <location>
        <begin position="138"/>
        <end position="153"/>
    </location>
</feature>
<dbReference type="Proteomes" id="UP000823561">
    <property type="component" value="Chromosome 11"/>
</dbReference>
<feature type="region of interest" description="Disordered" evidence="2">
    <location>
        <begin position="315"/>
        <end position="456"/>
    </location>
</feature>
<feature type="compositionally biased region" description="Basic and acidic residues" evidence="2">
    <location>
        <begin position="541"/>
        <end position="552"/>
    </location>
</feature>
<feature type="compositionally biased region" description="Polar residues" evidence="2">
    <location>
        <begin position="759"/>
        <end position="770"/>
    </location>
</feature>